<feature type="domain" description="Response regulatory" evidence="2">
    <location>
        <begin position="6"/>
        <end position="125"/>
    </location>
</feature>
<organism evidence="3">
    <name type="scientific">candidate division WS2 bacterium ADurb.Bin280</name>
    <dbReference type="NCBI Taxonomy" id="1852829"/>
    <lineage>
        <taxon>Bacteria</taxon>
        <taxon>candidate division WS2</taxon>
    </lineage>
</organism>
<dbReference type="Gene3D" id="3.40.50.2300">
    <property type="match status" value="1"/>
</dbReference>
<dbReference type="SMART" id="SM00448">
    <property type="entry name" value="REC"/>
    <property type="match status" value="1"/>
</dbReference>
<dbReference type="InterPro" id="IPR011006">
    <property type="entry name" value="CheY-like_superfamily"/>
</dbReference>
<evidence type="ECO:0000259" key="2">
    <source>
        <dbReference type="PROSITE" id="PS50110"/>
    </source>
</evidence>
<dbReference type="SUPFAM" id="SSF52172">
    <property type="entry name" value="CheY-like"/>
    <property type="match status" value="1"/>
</dbReference>
<dbReference type="AlphaFoldDB" id="A0A1V5SCF1"/>
<dbReference type="Proteomes" id="UP000485367">
    <property type="component" value="Unassembled WGS sequence"/>
</dbReference>
<dbReference type="PROSITE" id="PS50110">
    <property type="entry name" value="RESPONSE_REGULATORY"/>
    <property type="match status" value="1"/>
</dbReference>
<name>A0A1V5SCF1_9BACT</name>
<dbReference type="GO" id="GO:0000160">
    <property type="term" value="P:phosphorelay signal transduction system"/>
    <property type="evidence" value="ECO:0007669"/>
    <property type="project" value="InterPro"/>
</dbReference>
<dbReference type="EMBL" id="MWBO01000053">
    <property type="protein sequence ID" value="OQA51984.1"/>
    <property type="molecule type" value="Genomic_DNA"/>
</dbReference>
<sequence length="128" mass="13798">MADFGRIVVVETDEPSREALCSNLERIIGAGVHVMAFSSASQVDGELVKADLVLTNIGASNNEQNLAAILERSKEECLAVPIIATSCSFFSSDDLAEKARELGVVACLSKPYRKRELRQVLELASQAT</sequence>
<gene>
    <name evidence="3" type="ORF">BWY43_00704</name>
</gene>
<protein>
    <submittedName>
        <fullName evidence="3">Response regulator receiver domain protein</fullName>
    </submittedName>
</protein>
<proteinExistence type="predicted"/>
<evidence type="ECO:0000313" key="3">
    <source>
        <dbReference type="EMBL" id="OQA51984.1"/>
    </source>
</evidence>
<comment type="caution">
    <text evidence="3">The sequence shown here is derived from an EMBL/GenBank/DDBJ whole genome shotgun (WGS) entry which is preliminary data.</text>
</comment>
<evidence type="ECO:0000256" key="1">
    <source>
        <dbReference type="PROSITE-ProRule" id="PRU00169"/>
    </source>
</evidence>
<reference evidence="3" key="1">
    <citation type="submission" date="2017-02" db="EMBL/GenBank/DDBJ databases">
        <title>Delving into the versatile metabolic prowess of the omnipresent phylum Bacteroidetes.</title>
        <authorList>
            <person name="Nobu M.K."/>
            <person name="Mei R."/>
            <person name="Narihiro T."/>
            <person name="Kuroda K."/>
            <person name="Liu W.-T."/>
        </authorList>
    </citation>
    <scope>NUCLEOTIDE SEQUENCE</scope>
    <source>
        <strain evidence="3">ADurb.Bin280</strain>
    </source>
</reference>
<dbReference type="InterPro" id="IPR001789">
    <property type="entry name" value="Sig_transdc_resp-reg_receiver"/>
</dbReference>
<comment type="caution">
    <text evidence="1">Lacks conserved residue(s) required for the propagation of feature annotation.</text>
</comment>
<accession>A0A1V5SCF1</accession>